<dbReference type="STRING" id="1834516.BL253_00555"/>
<sequence>MASPLAYRLRNTVRLTGFEIVRTAPDGNMLASHLHELLALYGINCVFDVGARQGEFGRWLRGTGYRGRIVSFEPVRDNIQHLRASASRDPGWIIEPYALGATDGRASINVTNFTHFSSFRTPGKLAAELFADESRVTSTEEVAVHRLADVFENVTRGITEPRVYLKMDTQGFDLEVLRGAKEVLPKVVALQSEMAIQPLYEDNPTFDHAWPEIASYGYSLSGMFPVSHDPRMRMLEFDCVAVRDESSVSPR</sequence>
<evidence type="ECO:0000313" key="3">
    <source>
        <dbReference type="Proteomes" id="UP000188929"/>
    </source>
</evidence>
<gene>
    <name evidence="2" type="ORF">BL253_00555</name>
</gene>
<dbReference type="InterPro" id="IPR006342">
    <property type="entry name" value="FkbM_mtfrase"/>
</dbReference>
<evidence type="ECO:0000259" key="1">
    <source>
        <dbReference type="Pfam" id="PF05050"/>
    </source>
</evidence>
<proteinExistence type="predicted"/>
<dbReference type="AlphaFoldDB" id="A0A1V2ILH8"/>
<dbReference type="InterPro" id="IPR053188">
    <property type="entry name" value="FkbM_Methyltransferase"/>
</dbReference>
<dbReference type="OrthoDB" id="4104638at2"/>
<dbReference type="Gene3D" id="3.40.50.150">
    <property type="entry name" value="Vaccinia Virus protein VP39"/>
    <property type="match status" value="1"/>
</dbReference>
<accession>A0A1V2ILH8</accession>
<dbReference type="NCBIfam" id="TIGR01444">
    <property type="entry name" value="fkbM_fam"/>
    <property type="match status" value="1"/>
</dbReference>
<dbReference type="Pfam" id="PF05050">
    <property type="entry name" value="Methyltransf_21"/>
    <property type="match status" value="1"/>
</dbReference>
<reference evidence="3" key="1">
    <citation type="submission" date="2016-10" db="EMBL/GenBank/DDBJ databases">
        <title>Frankia sp. NRRL B-16386 Genome sequencing.</title>
        <authorList>
            <person name="Ghodhbane-Gtari F."/>
            <person name="Swanson E."/>
            <person name="Gueddou A."/>
            <person name="Hezbri K."/>
            <person name="Ktari K."/>
            <person name="Nouioui I."/>
            <person name="Morris K."/>
            <person name="Simpson S."/>
            <person name="Abebe-Akele F."/>
            <person name="Thomas K."/>
            <person name="Gtari M."/>
            <person name="Tisa L.S."/>
        </authorList>
    </citation>
    <scope>NUCLEOTIDE SEQUENCE [LARGE SCALE GENOMIC DNA]</scope>
    <source>
        <strain evidence="3">NRRL B-16386</strain>
    </source>
</reference>
<dbReference type="InterPro" id="IPR029063">
    <property type="entry name" value="SAM-dependent_MTases_sf"/>
</dbReference>
<protein>
    <recommendedName>
        <fullName evidence="1">Methyltransferase FkbM domain-containing protein</fullName>
    </recommendedName>
</protein>
<keyword evidence="3" id="KW-1185">Reference proteome</keyword>
<dbReference type="RefSeq" id="WP_076812320.1">
    <property type="nucleotide sequence ID" value="NZ_MOMC01000002.1"/>
</dbReference>
<organism evidence="2 3">
    <name type="scientific">Pseudofrankia asymbiotica</name>
    <dbReference type="NCBI Taxonomy" id="1834516"/>
    <lineage>
        <taxon>Bacteria</taxon>
        <taxon>Bacillati</taxon>
        <taxon>Actinomycetota</taxon>
        <taxon>Actinomycetes</taxon>
        <taxon>Frankiales</taxon>
        <taxon>Frankiaceae</taxon>
        <taxon>Pseudofrankia</taxon>
    </lineage>
</organism>
<name>A0A1V2ILH8_9ACTN</name>
<comment type="caution">
    <text evidence="2">The sequence shown here is derived from an EMBL/GenBank/DDBJ whole genome shotgun (WGS) entry which is preliminary data.</text>
</comment>
<dbReference type="GO" id="GO:0008171">
    <property type="term" value="F:O-methyltransferase activity"/>
    <property type="evidence" value="ECO:0007669"/>
    <property type="project" value="TreeGrafter"/>
</dbReference>
<dbReference type="EMBL" id="MOMC01000002">
    <property type="protein sequence ID" value="ONH33840.1"/>
    <property type="molecule type" value="Genomic_DNA"/>
</dbReference>
<dbReference type="SUPFAM" id="SSF53335">
    <property type="entry name" value="S-adenosyl-L-methionine-dependent methyltransferases"/>
    <property type="match status" value="1"/>
</dbReference>
<dbReference type="PANTHER" id="PTHR36973">
    <property type="entry name" value="SLL1456 PROTEIN-RELATED"/>
    <property type="match status" value="1"/>
</dbReference>
<feature type="domain" description="Methyltransferase FkbM" evidence="1">
    <location>
        <begin position="48"/>
        <end position="220"/>
    </location>
</feature>
<evidence type="ECO:0000313" key="2">
    <source>
        <dbReference type="EMBL" id="ONH33840.1"/>
    </source>
</evidence>
<dbReference type="PANTHER" id="PTHR36973:SF4">
    <property type="entry name" value="NODULATION PROTEIN"/>
    <property type="match status" value="1"/>
</dbReference>
<dbReference type="Proteomes" id="UP000188929">
    <property type="component" value="Unassembled WGS sequence"/>
</dbReference>